<keyword evidence="4" id="KW-0720">Serine protease</keyword>
<keyword evidence="5" id="KW-0472">Membrane</keyword>
<organism evidence="7 8">
    <name type="scientific">Stieleria varia</name>
    <dbReference type="NCBI Taxonomy" id="2528005"/>
    <lineage>
        <taxon>Bacteria</taxon>
        <taxon>Pseudomonadati</taxon>
        <taxon>Planctomycetota</taxon>
        <taxon>Planctomycetia</taxon>
        <taxon>Pirellulales</taxon>
        <taxon>Pirellulaceae</taxon>
        <taxon>Stieleria</taxon>
    </lineage>
</organism>
<protein>
    <submittedName>
        <fullName evidence="7">Putative signal peptide peptidase SppA</fullName>
        <ecNumber evidence="7">3.4.21.-</ecNumber>
    </submittedName>
</protein>
<gene>
    <name evidence="7" type="primary">sppA</name>
    <name evidence="7" type="ORF">Pla52n_55690</name>
</gene>
<evidence type="ECO:0000256" key="2">
    <source>
        <dbReference type="ARBA" id="ARBA00022670"/>
    </source>
</evidence>
<dbReference type="CDD" id="cd07023">
    <property type="entry name" value="S49_Sppa_N_C"/>
    <property type="match status" value="1"/>
</dbReference>
<feature type="domain" description="Peptidase S49" evidence="6">
    <location>
        <begin position="169"/>
        <end position="315"/>
    </location>
</feature>
<comment type="caution">
    <text evidence="7">The sequence shown here is derived from an EMBL/GenBank/DDBJ whole genome shotgun (WGS) entry which is preliminary data.</text>
</comment>
<evidence type="ECO:0000313" key="7">
    <source>
        <dbReference type="EMBL" id="TWT93741.1"/>
    </source>
</evidence>
<dbReference type="InterPro" id="IPR004635">
    <property type="entry name" value="Pept_S49_SppA"/>
</dbReference>
<dbReference type="GO" id="GO:0008236">
    <property type="term" value="F:serine-type peptidase activity"/>
    <property type="evidence" value="ECO:0007669"/>
    <property type="project" value="UniProtKB-KW"/>
</dbReference>
<comment type="similarity">
    <text evidence="1">Belongs to the peptidase S49 family.</text>
</comment>
<dbReference type="EMBL" id="SJPN01000008">
    <property type="protein sequence ID" value="TWT93741.1"/>
    <property type="molecule type" value="Genomic_DNA"/>
</dbReference>
<evidence type="ECO:0000256" key="5">
    <source>
        <dbReference type="SAM" id="Phobius"/>
    </source>
</evidence>
<dbReference type="RefSeq" id="WP_146522583.1">
    <property type="nucleotide sequence ID" value="NZ_CP151726.1"/>
</dbReference>
<name>A0A5C6A3G7_9BACT</name>
<dbReference type="PANTHER" id="PTHR42987:SF4">
    <property type="entry name" value="PROTEASE SOHB-RELATED"/>
    <property type="match status" value="1"/>
</dbReference>
<keyword evidence="3 7" id="KW-0378">Hydrolase</keyword>
<keyword evidence="2" id="KW-0645">Protease</keyword>
<dbReference type="EC" id="3.4.21.-" evidence="7"/>
<dbReference type="InterPro" id="IPR002142">
    <property type="entry name" value="Peptidase_S49"/>
</dbReference>
<reference evidence="7 8" key="1">
    <citation type="submission" date="2019-02" db="EMBL/GenBank/DDBJ databases">
        <title>Deep-cultivation of Planctomycetes and their phenomic and genomic characterization uncovers novel biology.</title>
        <authorList>
            <person name="Wiegand S."/>
            <person name="Jogler M."/>
            <person name="Boedeker C."/>
            <person name="Pinto D."/>
            <person name="Vollmers J."/>
            <person name="Rivas-Marin E."/>
            <person name="Kohn T."/>
            <person name="Peeters S.H."/>
            <person name="Heuer A."/>
            <person name="Rast P."/>
            <person name="Oberbeckmann S."/>
            <person name="Bunk B."/>
            <person name="Jeske O."/>
            <person name="Meyerdierks A."/>
            <person name="Storesund J.E."/>
            <person name="Kallscheuer N."/>
            <person name="Luecker S."/>
            <person name="Lage O.M."/>
            <person name="Pohl T."/>
            <person name="Merkel B.J."/>
            <person name="Hornburger P."/>
            <person name="Mueller R.-W."/>
            <person name="Bruemmer F."/>
            <person name="Labrenz M."/>
            <person name="Spormann A.M."/>
            <person name="Op Den Camp H."/>
            <person name="Overmann J."/>
            <person name="Amann R."/>
            <person name="Jetten M.S.M."/>
            <person name="Mascher T."/>
            <person name="Medema M.H."/>
            <person name="Devos D.P."/>
            <person name="Kaster A.-K."/>
            <person name="Ovreas L."/>
            <person name="Rohde M."/>
            <person name="Galperin M.Y."/>
            <person name="Jogler C."/>
        </authorList>
    </citation>
    <scope>NUCLEOTIDE SEQUENCE [LARGE SCALE GENOMIC DNA]</scope>
    <source>
        <strain evidence="7 8">Pla52n</strain>
    </source>
</reference>
<dbReference type="InterPro" id="IPR047272">
    <property type="entry name" value="S49_SppA_C"/>
</dbReference>
<feature type="transmembrane region" description="Helical" evidence="5">
    <location>
        <begin position="12"/>
        <end position="32"/>
    </location>
</feature>
<dbReference type="AlphaFoldDB" id="A0A5C6A3G7"/>
<evidence type="ECO:0000256" key="1">
    <source>
        <dbReference type="ARBA" id="ARBA00008683"/>
    </source>
</evidence>
<dbReference type="PROSITE" id="PS51257">
    <property type="entry name" value="PROKAR_LIPOPROTEIN"/>
    <property type="match status" value="1"/>
</dbReference>
<sequence length="379" mass="40726">MSRPADSRPKQQPVTSLLFVTAVLLFTFVGCGRRTLMHRGEMTVGGKMGVSGDVGFSGDVNMNGDINTTMSMITNNTASRLAPVLVSGSTQSGTQAKVAVIDVDGLLLDKNISGFGSMGENPVALFREKLDAVREDANVTALVLRINSPGGGVTASDMMCHELEKLKTERKMPVVACLMDTGTGGAYYLASHCDQVISHPTTIVGGIGVILNVYNLEDTMGSFNILSTPVKSGEQIDAGTPERTMADEELEMLQAIADSFHLRFTDHIARVRSKATDAKSWSEGQVFSGQRAVELGLVDRVGYLDDAIELAQQMSGATSDSGVVMYRRDNDRAYTPLDVTPNQPTMSSLLPIKMPGLDRSSMPTFLYLWQPEPSMSSGI</sequence>
<accession>A0A5C6A3G7</accession>
<keyword evidence="5" id="KW-0812">Transmembrane</keyword>
<evidence type="ECO:0000313" key="8">
    <source>
        <dbReference type="Proteomes" id="UP000320176"/>
    </source>
</evidence>
<proteinExistence type="inferred from homology"/>
<dbReference type="Gene3D" id="6.20.330.10">
    <property type="match status" value="1"/>
</dbReference>
<dbReference type="OrthoDB" id="9764363at2"/>
<dbReference type="InterPro" id="IPR029045">
    <property type="entry name" value="ClpP/crotonase-like_dom_sf"/>
</dbReference>
<keyword evidence="5" id="KW-1133">Transmembrane helix</keyword>
<evidence type="ECO:0000256" key="3">
    <source>
        <dbReference type="ARBA" id="ARBA00022801"/>
    </source>
</evidence>
<dbReference type="Pfam" id="PF01343">
    <property type="entry name" value="Peptidase_S49"/>
    <property type="match status" value="1"/>
</dbReference>
<evidence type="ECO:0000256" key="4">
    <source>
        <dbReference type="ARBA" id="ARBA00022825"/>
    </source>
</evidence>
<keyword evidence="8" id="KW-1185">Reference proteome</keyword>
<dbReference type="SUPFAM" id="SSF52096">
    <property type="entry name" value="ClpP/crotonase"/>
    <property type="match status" value="1"/>
</dbReference>
<dbReference type="PANTHER" id="PTHR42987">
    <property type="entry name" value="PEPTIDASE S49"/>
    <property type="match status" value="1"/>
</dbReference>
<dbReference type="Proteomes" id="UP000320176">
    <property type="component" value="Unassembled WGS sequence"/>
</dbReference>
<evidence type="ECO:0000259" key="6">
    <source>
        <dbReference type="Pfam" id="PF01343"/>
    </source>
</evidence>
<dbReference type="Gene3D" id="3.90.226.10">
    <property type="entry name" value="2-enoyl-CoA Hydratase, Chain A, domain 1"/>
    <property type="match status" value="1"/>
</dbReference>
<dbReference type="GO" id="GO:0006508">
    <property type="term" value="P:proteolysis"/>
    <property type="evidence" value="ECO:0007669"/>
    <property type="project" value="UniProtKB-KW"/>
</dbReference>
<dbReference type="NCBIfam" id="TIGR00706">
    <property type="entry name" value="SppA_dom"/>
    <property type="match status" value="1"/>
</dbReference>